<evidence type="ECO:0000259" key="4">
    <source>
        <dbReference type="PROSITE" id="PS50275"/>
    </source>
</evidence>
<dbReference type="InterPro" id="IPR043573">
    <property type="entry name" value="Fig4-like"/>
</dbReference>
<evidence type="ECO:0000256" key="1">
    <source>
        <dbReference type="ARBA" id="ARBA00004308"/>
    </source>
</evidence>
<dbReference type="InterPro" id="IPR002013">
    <property type="entry name" value="SAC_dom"/>
</dbReference>
<dbReference type="PROSITE" id="PS50275">
    <property type="entry name" value="SAC"/>
    <property type="match status" value="1"/>
</dbReference>
<gene>
    <name evidence="5" type="ORF">BOVATA_020260</name>
</gene>
<accession>A0A2H6KC12</accession>
<dbReference type="GO" id="GO:0046856">
    <property type="term" value="P:phosphatidylinositol dephosphorylation"/>
    <property type="evidence" value="ECO:0007669"/>
    <property type="project" value="InterPro"/>
</dbReference>
<evidence type="ECO:0000313" key="5">
    <source>
        <dbReference type="EMBL" id="GBE60533.1"/>
    </source>
</evidence>
<dbReference type="AlphaFoldDB" id="A0A2H6KC12"/>
<protein>
    <recommendedName>
        <fullName evidence="4">SAC domain-containing protein</fullName>
    </recommendedName>
</protein>
<dbReference type="RefSeq" id="XP_028866776.1">
    <property type="nucleotide sequence ID" value="XM_029010943.1"/>
</dbReference>
<reference evidence="5 6" key="1">
    <citation type="journal article" date="2017" name="BMC Genomics">
        <title>Whole-genome assembly of Babesia ovata and comparative genomics between closely related pathogens.</title>
        <authorList>
            <person name="Yamagishi J."/>
            <person name="Asada M."/>
            <person name="Hakimi H."/>
            <person name="Tanaka T.Q."/>
            <person name="Sugimoto C."/>
            <person name="Kawazu S."/>
        </authorList>
    </citation>
    <scope>NUCLEOTIDE SEQUENCE [LARGE SCALE GENOMIC DNA]</scope>
    <source>
        <strain evidence="5 6">Miyake</strain>
    </source>
</reference>
<dbReference type="PANTHER" id="PTHR45738:SF5">
    <property type="entry name" value="POLYPHOSPHOINOSITIDE PHOSPHATASE"/>
    <property type="match status" value="1"/>
</dbReference>
<keyword evidence="2" id="KW-0378">Hydrolase</keyword>
<dbReference type="GO" id="GO:0012505">
    <property type="term" value="C:endomembrane system"/>
    <property type="evidence" value="ECO:0007669"/>
    <property type="project" value="UniProtKB-SubCell"/>
</dbReference>
<evidence type="ECO:0000256" key="2">
    <source>
        <dbReference type="ARBA" id="ARBA00022801"/>
    </source>
</evidence>
<dbReference type="VEuPathDB" id="PiroplasmaDB:BOVATA_020260"/>
<organism evidence="5 6">
    <name type="scientific">Babesia ovata</name>
    <dbReference type="NCBI Taxonomy" id="189622"/>
    <lineage>
        <taxon>Eukaryota</taxon>
        <taxon>Sar</taxon>
        <taxon>Alveolata</taxon>
        <taxon>Apicomplexa</taxon>
        <taxon>Aconoidasida</taxon>
        <taxon>Piroplasmida</taxon>
        <taxon>Babesiidae</taxon>
        <taxon>Babesia</taxon>
    </lineage>
</organism>
<name>A0A2H6KC12_9APIC</name>
<evidence type="ECO:0000256" key="3">
    <source>
        <dbReference type="ARBA" id="ARBA00023136"/>
    </source>
</evidence>
<keyword evidence="3" id="KW-0472">Membrane</keyword>
<sequence>MDSVRRGWIFQTNEKVTILQTDDRCVTFFKNTRNFKIDVHEAAQADKRSAVRGENEYPGALVSDCFGILGIVTFTEGPYLVVVTEAGKCGTMLKEHDVYSIEGKALVPLFHPCLETDIETYYCNLFNQFDISNNFYFSYTYNVANSLQCNAMYARCTREDEEWLSFDAVCATQKYRYNFVHAKNFAEHFGHDAAGLCLRVIHGFFGQTNVCLSGRTLAVHLIARRSRFYAGTRYKKRGISPDGHVANDVETEQILEDVTCTASVFSFLQVRGSAPTFWAQDTNKTIMKKPPLIYPQNDPTFTAQKKHVSELLSIYGAPIIMLNLLSDDPSTEEGKLSAQFESAISAINSELPRIIRVQYVHRNIRSALEKGNIRQMIAEVVEHAVAEVGFFHDRQGNVLNAQVGVLRTNCLDCLDRTGVMTLELGLLVFQRQLALLGIHVQTAEGLCDYEMHNFTDETPSNKFNIGVAQDLEPVVGLFKSMFERLGDALAMQYAGSKTLRKYEGPRGAISKSLQLFTTLKRRFSSHFSDSDRQTLSNIFLGVLRPDRHPPPWVVDVDKYVHRGKFVCEYENVEWWVVPLMCFLRRVRKLQGNVCRLWFDLFNASGEYRPWAMFAQLVASFRRNKDEGVCCYFGAYQSDKSKEDACLVETAVCRNFSIIPVGSNGAGSSSENVVYTEFDTHLPVSVTHIIREVGDQDELSSAMPSARGASTKTLMVKVKSPCDCALNSILDASKRNVHRMNSFLQPWRIQPQNRAEVASDVATIRCRMSDLERYANFVKL</sequence>
<feature type="domain" description="SAC" evidence="4">
    <location>
        <begin position="126"/>
        <end position="495"/>
    </location>
</feature>
<dbReference type="PANTHER" id="PTHR45738">
    <property type="entry name" value="POLYPHOSPHOINOSITIDE PHOSPHATASE"/>
    <property type="match status" value="1"/>
</dbReference>
<dbReference type="Proteomes" id="UP000236319">
    <property type="component" value="Unassembled WGS sequence"/>
</dbReference>
<proteinExistence type="predicted"/>
<keyword evidence="6" id="KW-1185">Reference proteome</keyword>
<comment type="subcellular location">
    <subcellularLocation>
        <location evidence="1">Endomembrane system</location>
    </subcellularLocation>
</comment>
<dbReference type="OrthoDB" id="405996at2759"/>
<comment type="caution">
    <text evidence="5">The sequence shown here is derived from an EMBL/GenBank/DDBJ whole genome shotgun (WGS) entry which is preliminary data.</text>
</comment>
<evidence type="ECO:0000313" key="6">
    <source>
        <dbReference type="Proteomes" id="UP000236319"/>
    </source>
</evidence>
<dbReference type="EMBL" id="BDSA01000002">
    <property type="protein sequence ID" value="GBE60533.1"/>
    <property type="molecule type" value="Genomic_DNA"/>
</dbReference>
<dbReference type="Pfam" id="PF02383">
    <property type="entry name" value="Syja_N"/>
    <property type="match status" value="1"/>
</dbReference>
<dbReference type="GO" id="GO:0043813">
    <property type="term" value="F:phosphatidylinositol-3,5-bisphosphate 5-phosphatase activity"/>
    <property type="evidence" value="ECO:0007669"/>
    <property type="project" value="InterPro"/>
</dbReference>
<dbReference type="GeneID" id="39874303"/>